<organism evidence="2 3">
    <name type="scientific">Paralvinella palmiformis</name>
    <dbReference type="NCBI Taxonomy" id="53620"/>
    <lineage>
        <taxon>Eukaryota</taxon>
        <taxon>Metazoa</taxon>
        <taxon>Spiralia</taxon>
        <taxon>Lophotrochozoa</taxon>
        <taxon>Annelida</taxon>
        <taxon>Polychaeta</taxon>
        <taxon>Sedentaria</taxon>
        <taxon>Canalipalpata</taxon>
        <taxon>Terebellida</taxon>
        <taxon>Terebelliformia</taxon>
        <taxon>Alvinellidae</taxon>
        <taxon>Paralvinella</taxon>
    </lineage>
</organism>
<dbReference type="Proteomes" id="UP001208570">
    <property type="component" value="Unassembled WGS sequence"/>
</dbReference>
<keyword evidence="1" id="KW-0732">Signal</keyword>
<evidence type="ECO:0000256" key="1">
    <source>
        <dbReference type="SAM" id="SignalP"/>
    </source>
</evidence>
<evidence type="ECO:0000313" key="2">
    <source>
        <dbReference type="EMBL" id="KAK2158944.1"/>
    </source>
</evidence>
<feature type="signal peptide" evidence="1">
    <location>
        <begin position="1"/>
        <end position="21"/>
    </location>
</feature>
<feature type="chain" id="PRO_5042266009" evidence="1">
    <location>
        <begin position="22"/>
        <end position="47"/>
    </location>
</feature>
<proteinExistence type="predicted"/>
<accession>A0AAD9JT71</accession>
<comment type="caution">
    <text evidence="2">The sequence shown here is derived from an EMBL/GenBank/DDBJ whole genome shotgun (WGS) entry which is preliminary data.</text>
</comment>
<evidence type="ECO:0000313" key="3">
    <source>
        <dbReference type="Proteomes" id="UP001208570"/>
    </source>
</evidence>
<reference evidence="2" key="1">
    <citation type="journal article" date="2023" name="Mol. Biol. Evol.">
        <title>Third-Generation Sequencing Reveals the Adaptive Role of the Epigenome in Three Deep-Sea Polychaetes.</title>
        <authorList>
            <person name="Perez M."/>
            <person name="Aroh O."/>
            <person name="Sun Y."/>
            <person name="Lan Y."/>
            <person name="Juniper S.K."/>
            <person name="Young C.R."/>
            <person name="Angers B."/>
            <person name="Qian P.Y."/>
        </authorList>
    </citation>
    <scope>NUCLEOTIDE SEQUENCE</scope>
    <source>
        <strain evidence="2">P08H-3</strain>
    </source>
</reference>
<feature type="non-terminal residue" evidence="2">
    <location>
        <position position="47"/>
    </location>
</feature>
<dbReference type="AlphaFoldDB" id="A0AAD9JT71"/>
<dbReference type="EMBL" id="JAODUP010000161">
    <property type="protein sequence ID" value="KAK2158944.1"/>
    <property type="molecule type" value="Genomic_DNA"/>
</dbReference>
<sequence length="47" mass="5547">MPELGFFTFLLINAWLILAYSDSIQNYETVTIDECVPGKYFWRESKP</sequence>
<protein>
    <submittedName>
        <fullName evidence="2">Uncharacterized protein</fullName>
    </submittedName>
</protein>
<keyword evidence="3" id="KW-1185">Reference proteome</keyword>
<name>A0AAD9JT71_9ANNE</name>
<gene>
    <name evidence="2" type="ORF">LSH36_161g04027</name>
</gene>